<sequence length="338" mass="39940">MRIMVFDVPAESGGALTILNQYYDAALNNTKIEWIFVVSNPKLKEQKNVRVLNYPWIKKSWFHRLYFDKFVAHKLVNKYEVNEVLSLQNVLVPKVQVKQTLYLHQPLPFVEKQYGITENFKFWVYQNVVNKMIYKSIRKADKVIVQTKWIMNAAIRNANVEKEKFILKQPEFNVKVKKFYSKQDNEKVIFFYPSSGLEYKNHKVVVEAIRNLSNVFLDKCEVIFTLKGDENKHIQELQKIIYNNSLPIKFIGSLSINEVYDYYSKSILIFPSYIETFGLPMLEAKMHKTPIIASHTSFSKEVLNGYEKVDYFPYDDPKALERLMKKHLISQKQELYNS</sequence>
<dbReference type="Pfam" id="PF00534">
    <property type="entry name" value="Glycos_transf_1"/>
    <property type="match status" value="1"/>
</dbReference>
<evidence type="ECO:0000259" key="2">
    <source>
        <dbReference type="Pfam" id="PF00534"/>
    </source>
</evidence>
<reference evidence="3" key="1">
    <citation type="submission" date="2019-11" db="EMBL/GenBank/DDBJ databases">
        <authorList>
            <person name="Li J."/>
        </authorList>
    </citation>
    <scope>NUCLEOTIDE SEQUENCE</scope>
    <source>
        <strain evidence="3">B6B</strain>
    </source>
</reference>
<dbReference type="PANTHER" id="PTHR46401">
    <property type="entry name" value="GLYCOSYLTRANSFERASE WBBK-RELATED"/>
    <property type="match status" value="1"/>
</dbReference>
<evidence type="ECO:0000313" key="4">
    <source>
        <dbReference type="Proteomes" id="UP000799092"/>
    </source>
</evidence>
<name>A0A6A8DBT9_9BACI</name>
<proteinExistence type="predicted"/>
<dbReference type="GO" id="GO:0009103">
    <property type="term" value="P:lipopolysaccharide biosynthetic process"/>
    <property type="evidence" value="ECO:0007669"/>
    <property type="project" value="TreeGrafter"/>
</dbReference>
<dbReference type="RefSeq" id="WP_153734894.1">
    <property type="nucleotide sequence ID" value="NZ_WJNG01000001.1"/>
</dbReference>
<keyword evidence="4" id="KW-1185">Reference proteome</keyword>
<gene>
    <name evidence="3" type="ORF">GH741_00920</name>
</gene>
<accession>A0A6A8DBT9</accession>
<comment type="caution">
    <text evidence="3">The sequence shown here is derived from an EMBL/GenBank/DDBJ whole genome shotgun (WGS) entry which is preliminary data.</text>
</comment>
<dbReference type="OrthoDB" id="9775208at2"/>
<feature type="domain" description="Glycosyl transferase family 1" evidence="2">
    <location>
        <begin position="181"/>
        <end position="332"/>
    </location>
</feature>
<protein>
    <submittedName>
        <fullName evidence="3">Glycosyltransferase</fullName>
    </submittedName>
</protein>
<dbReference type="EMBL" id="WJNG01000001">
    <property type="protein sequence ID" value="MRH41231.1"/>
    <property type="molecule type" value="Genomic_DNA"/>
</dbReference>
<dbReference type="Gene3D" id="3.40.50.2000">
    <property type="entry name" value="Glycogen Phosphorylase B"/>
    <property type="match status" value="1"/>
</dbReference>
<dbReference type="Proteomes" id="UP000799092">
    <property type="component" value="Unassembled WGS sequence"/>
</dbReference>
<evidence type="ECO:0000256" key="1">
    <source>
        <dbReference type="ARBA" id="ARBA00022679"/>
    </source>
</evidence>
<organism evidence="3 4">
    <name type="scientific">Aquibacillus halophilus</name>
    <dbReference type="NCBI Taxonomy" id="930132"/>
    <lineage>
        <taxon>Bacteria</taxon>
        <taxon>Bacillati</taxon>
        <taxon>Bacillota</taxon>
        <taxon>Bacilli</taxon>
        <taxon>Bacillales</taxon>
        <taxon>Bacillaceae</taxon>
        <taxon>Aquibacillus</taxon>
    </lineage>
</organism>
<keyword evidence="1 3" id="KW-0808">Transferase</keyword>
<dbReference type="PANTHER" id="PTHR46401:SF2">
    <property type="entry name" value="GLYCOSYLTRANSFERASE WBBK-RELATED"/>
    <property type="match status" value="1"/>
</dbReference>
<evidence type="ECO:0000313" key="3">
    <source>
        <dbReference type="EMBL" id="MRH41231.1"/>
    </source>
</evidence>
<dbReference type="InterPro" id="IPR001296">
    <property type="entry name" value="Glyco_trans_1"/>
</dbReference>
<dbReference type="GO" id="GO:0016757">
    <property type="term" value="F:glycosyltransferase activity"/>
    <property type="evidence" value="ECO:0007669"/>
    <property type="project" value="InterPro"/>
</dbReference>
<dbReference type="AlphaFoldDB" id="A0A6A8DBT9"/>
<dbReference type="SUPFAM" id="SSF53756">
    <property type="entry name" value="UDP-Glycosyltransferase/glycogen phosphorylase"/>
    <property type="match status" value="1"/>
</dbReference>